<dbReference type="EMBL" id="AP012489">
    <property type="protein sequence ID" value="BAN90871.1"/>
    <property type="molecule type" value="Genomic_DNA"/>
</dbReference>
<accession>U3TEJ7</accession>
<name>U3TEJ7_9CREN</name>
<organism evidence="1 2">
    <name type="scientific">Aeropyrum camini SY1 = JCM 12091</name>
    <dbReference type="NCBI Taxonomy" id="1198449"/>
    <lineage>
        <taxon>Archaea</taxon>
        <taxon>Thermoproteota</taxon>
        <taxon>Thermoprotei</taxon>
        <taxon>Desulfurococcales</taxon>
        <taxon>Desulfurococcaceae</taxon>
        <taxon>Aeropyrum</taxon>
    </lineage>
</organism>
<evidence type="ECO:0000313" key="1">
    <source>
        <dbReference type="EMBL" id="BAN90871.1"/>
    </source>
</evidence>
<reference evidence="1 2" key="1">
    <citation type="journal article" date="2013" name="Appl. Environ. Microbiol.">
        <title>Variation of the Virus-Related Elements within Syntenic Genomes of the Hyperthermophilic Archaeon Aeropyrum.</title>
        <authorList>
            <person name="Daifuku T."/>
            <person name="Yoshida T."/>
            <person name="Kitamura T."/>
            <person name="Kawaichi S."/>
            <person name="Inoue T."/>
            <person name="Nomura K."/>
            <person name="Yoshida Y."/>
            <person name="Kuno S."/>
            <person name="Sako Y."/>
        </authorList>
    </citation>
    <scope>NUCLEOTIDE SEQUENCE [LARGE SCALE GENOMIC DNA]</scope>
    <source>
        <strain evidence="1 2">SY1</strain>
    </source>
</reference>
<dbReference type="Proteomes" id="UP000016887">
    <property type="component" value="Chromosome"/>
</dbReference>
<dbReference type="AlphaFoldDB" id="U3TEJ7"/>
<proteinExistence type="predicted"/>
<evidence type="ECO:0000313" key="2">
    <source>
        <dbReference type="Proteomes" id="UP000016887"/>
    </source>
</evidence>
<keyword evidence="2" id="KW-1185">Reference proteome</keyword>
<protein>
    <submittedName>
        <fullName evidence="1">Uncharacterized protein</fullName>
    </submittedName>
</protein>
<gene>
    <name evidence="1" type="ORF">ACAM_1402</name>
</gene>
<dbReference type="KEGG" id="acj:ACAM_1402"/>
<sequence length="71" mass="7841">MVTPLDEYIKAVTGGAASFSDLIWPHADSQNPFQDLLDRGVGVAIVTITSVKTVYRYSDTITYVVYDARID</sequence>